<gene>
    <name evidence="1" type="ORF">BB934_07620</name>
</gene>
<proteinExistence type="predicted"/>
<accession>A0A1B2EDP7</accession>
<dbReference type="OrthoDB" id="9802795at2"/>
<sequence>MESKKLKHPPTWQGKDGLDYQEQTRHEWDREEFPFRSGDRVVVKGPDTIWDTEGREHLLTNDMKGMVTEICHDPEWTTHLWVSFPGLGRVCVGWEMLTRDETSDEVKDHEQQNRVRCYHPLQTIQVSKNPVHQSSL</sequence>
<organism evidence="1">
    <name type="scientific">Microvirga ossetica</name>
    <dbReference type="NCBI Taxonomy" id="1882682"/>
    <lineage>
        <taxon>Bacteria</taxon>
        <taxon>Pseudomonadati</taxon>
        <taxon>Pseudomonadota</taxon>
        <taxon>Alphaproteobacteria</taxon>
        <taxon>Hyphomicrobiales</taxon>
        <taxon>Methylobacteriaceae</taxon>
        <taxon>Microvirga</taxon>
    </lineage>
</organism>
<protein>
    <submittedName>
        <fullName evidence="1">Uncharacterized protein</fullName>
    </submittedName>
</protein>
<evidence type="ECO:0000313" key="1">
    <source>
        <dbReference type="EMBL" id="ANY78116.1"/>
    </source>
</evidence>
<dbReference type="EMBL" id="CP016616">
    <property type="protein sequence ID" value="ANY78116.1"/>
    <property type="molecule type" value="Genomic_DNA"/>
</dbReference>
<dbReference type="RefSeq" id="WP_099509106.1">
    <property type="nucleotide sequence ID" value="NZ_CP016616.1"/>
</dbReference>
<dbReference type="KEGG" id="moc:BB934_07620"/>
<reference evidence="1" key="1">
    <citation type="submission" date="2016-07" db="EMBL/GenBank/DDBJ databases">
        <title>Microvirga ossetica sp. nov. a new species of rhizobia isolated from root nodules of the legume species Vicia alpestris Steven originated from North Ossetia region in the Caucasus.</title>
        <authorList>
            <person name="Safronova V.I."/>
            <person name="Kuznetsova I.G."/>
            <person name="Sazanova A.L."/>
            <person name="Belimov A."/>
            <person name="Andronov E."/>
            <person name="Osledkin Y.S."/>
            <person name="Onishchuk O.P."/>
            <person name="Kurchak O.N."/>
            <person name="Shaposhnikov A.I."/>
            <person name="Willems A."/>
            <person name="Tikhonovich I.A."/>
        </authorList>
    </citation>
    <scope>NUCLEOTIDE SEQUENCE [LARGE SCALE GENOMIC DNA]</scope>
    <source>
        <strain evidence="1">V5/3M</strain>
    </source>
</reference>
<name>A0A1B2EDP7_9HYPH</name>
<dbReference type="AlphaFoldDB" id="A0A1B2EDP7"/>